<dbReference type="GO" id="GO:0005730">
    <property type="term" value="C:nucleolus"/>
    <property type="evidence" value="ECO:0007669"/>
    <property type="project" value="InterPro"/>
</dbReference>
<evidence type="ECO:0000256" key="2">
    <source>
        <dbReference type="ARBA" id="ARBA00022552"/>
    </source>
</evidence>
<reference evidence="8 9" key="1">
    <citation type="journal article" date="2012" name="Eukaryot. Cell">
        <title>Genome sequence of the fungus Glarea lozoyensis: the first genome sequence of a species from the Helotiaceae family.</title>
        <authorList>
            <person name="Youssar L."/>
            <person name="Gruening B.A."/>
            <person name="Erxleben A."/>
            <person name="Guenther S."/>
            <person name="Huettel W."/>
        </authorList>
    </citation>
    <scope>NUCLEOTIDE SEQUENCE [LARGE SCALE GENOMIC DNA]</scope>
    <source>
        <strain evidence="9">ATCC 74030 / MF5533</strain>
    </source>
</reference>
<dbReference type="AlphaFoldDB" id="H0ESI3"/>
<evidence type="ECO:0000256" key="6">
    <source>
        <dbReference type="SAM" id="MobiDB-lite"/>
    </source>
</evidence>
<dbReference type="InParanoid" id="H0ESI3"/>
<dbReference type="EMBL" id="AGUE01000147">
    <property type="protein sequence ID" value="EHK98503.1"/>
    <property type="molecule type" value="Genomic_DNA"/>
</dbReference>
<evidence type="ECO:0000256" key="5">
    <source>
        <dbReference type="ARBA" id="ARBA00023242"/>
    </source>
</evidence>
<protein>
    <submittedName>
        <fullName evidence="8">Putative U3 small nucleolar RNA-associated protein 15</fullName>
    </submittedName>
</protein>
<feature type="domain" description="U3 small nucleolar RNA-associated protein 15 C-terminal" evidence="7">
    <location>
        <begin position="141"/>
        <end position="233"/>
    </location>
</feature>
<comment type="subcellular location">
    <subcellularLocation>
        <location evidence="1">Nucleus</location>
    </subcellularLocation>
</comment>
<organism evidence="8 9">
    <name type="scientific">Glarea lozoyensis (strain ATCC 74030 / MF5533)</name>
    <dbReference type="NCBI Taxonomy" id="1104152"/>
    <lineage>
        <taxon>Eukaryota</taxon>
        <taxon>Fungi</taxon>
        <taxon>Dikarya</taxon>
        <taxon>Ascomycota</taxon>
        <taxon>Pezizomycotina</taxon>
        <taxon>Leotiomycetes</taxon>
        <taxon>Helotiales</taxon>
        <taxon>Helotiaceae</taxon>
        <taxon>Glarea</taxon>
    </lineage>
</organism>
<dbReference type="OrthoDB" id="431715at2759"/>
<feature type="compositionally biased region" description="Basic and acidic residues" evidence="6">
    <location>
        <begin position="1"/>
        <end position="20"/>
    </location>
</feature>
<evidence type="ECO:0000313" key="8">
    <source>
        <dbReference type="EMBL" id="EHK98503.1"/>
    </source>
</evidence>
<keyword evidence="3" id="KW-0853">WD repeat</keyword>
<feature type="compositionally biased region" description="Polar residues" evidence="6">
    <location>
        <begin position="21"/>
        <end position="30"/>
    </location>
</feature>
<dbReference type="PANTHER" id="PTHR19924">
    <property type="entry name" value="UTP15 U3 SMALL NUCLEOLAR RNA-ASSOCIATED PROTEIN 15 FAMILY MEMBER"/>
    <property type="match status" value="1"/>
</dbReference>
<dbReference type="GO" id="GO:0006364">
    <property type="term" value="P:rRNA processing"/>
    <property type="evidence" value="ECO:0007669"/>
    <property type="project" value="UniProtKB-KW"/>
</dbReference>
<sequence>MDDKVLADRAHDFDERERRSNSSIMGSTQPGKHNHLYRTFGLCEKWKFLARNYVKYDRHGQLRRDFNVVSAGSNREDKHLVVGMTSGVLSIRTRLSGQQKIKEREREKEMQALIAGTLEDYDKKNKKRTRGVEKKFRGLDFVGEGADVIIEGKDRTIKRKSESGWEKDLRQGKYQRALDAVLEEGIPPVTVLTLLTALKHRSATRAAFQGRDESTVQPIIKWVSKHIKDPRYVLDIGVLKERRPRIYSFWSSA</sequence>
<keyword evidence="2" id="KW-0698">rRNA processing</keyword>
<name>H0ESI3_GLAL7</name>
<feature type="region of interest" description="Disordered" evidence="6">
    <location>
        <begin position="1"/>
        <end position="30"/>
    </location>
</feature>
<keyword evidence="4" id="KW-0677">Repeat</keyword>
<keyword evidence="5" id="KW-0539">Nucleus</keyword>
<keyword evidence="9" id="KW-1185">Reference proteome</keyword>
<dbReference type="GO" id="GO:0045943">
    <property type="term" value="P:positive regulation of transcription by RNA polymerase I"/>
    <property type="evidence" value="ECO:0007669"/>
    <property type="project" value="TreeGrafter"/>
</dbReference>
<comment type="caution">
    <text evidence="8">The sequence shown here is derived from an EMBL/GenBank/DDBJ whole genome shotgun (WGS) entry which is preliminary data.</text>
</comment>
<proteinExistence type="predicted"/>
<evidence type="ECO:0000259" key="7">
    <source>
        <dbReference type="Pfam" id="PF09384"/>
    </source>
</evidence>
<gene>
    <name evidence="8" type="ORF">M7I_5672</name>
</gene>
<evidence type="ECO:0000256" key="1">
    <source>
        <dbReference type="ARBA" id="ARBA00004123"/>
    </source>
</evidence>
<dbReference type="Proteomes" id="UP000005446">
    <property type="component" value="Unassembled WGS sequence"/>
</dbReference>
<dbReference type="InterPro" id="IPR018983">
    <property type="entry name" value="U3_snoRNA-assocProt_15_C"/>
</dbReference>
<dbReference type="PANTHER" id="PTHR19924:SF26">
    <property type="entry name" value="U3 SMALL NUCLEOLAR RNA-ASSOCIATED PROTEIN 15 HOMOLOG"/>
    <property type="match status" value="1"/>
</dbReference>
<evidence type="ECO:0000256" key="4">
    <source>
        <dbReference type="ARBA" id="ARBA00022737"/>
    </source>
</evidence>
<evidence type="ECO:0000313" key="9">
    <source>
        <dbReference type="Proteomes" id="UP000005446"/>
    </source>
</evidence>
<accession>H0ESI3</accession>
<dbReference type="Pfam" id="PF09384">
    <property type="entry name" value="UTP15_C"/>
    <property type="match status" value="1"/>
</dbReference>
<evidence type="ECO:0000256" key="3">
    <source>
        <dbReference type="ARBA" id="ARBA00022574"/>
    </source>
</evidence>
<dbReference type="HOGENOM" id="CLU_1098591_0_0_1"/>